<sequence>MSSNRAGMDRRGFLRAAAGAALLTAGGGPLLAACGGGGGGAVRKAGAISDVLPAHVPIPPVTPDLPGTAQGVPPGYFSYPRQLTKGVARPPLGGGNVKIMAQTFAPLGPGRAENAAWREVEKRAGGTLDLTIVPTSDWGAKFNTTVAGGQLPDMFVYDDLAGITNLPAFAASQCAHLAPHISGDAVKAYPNLANIGQIHWKDATVGGKLYGIPIPRALIGGAGFYRHDLFEKAGATDLRTTDDLFDALKEVTRPKEKVWGVVSYTGASMNITIFAQLFGAPFEWKVDPASGKFTADLESPQYRAAVEFARRLYEAGCYYPGSEGFNPTQRKTEFGAGKAALTYDGLPAYYGPNGYAQTLARVNADYDVRPFVPFTPESTVFTNNINFSYVMLKKADEGRVKELLRLADFFASPFGSEEYTLLRYGVEGVHHKRDGNGNPILTEQGTKEVASLPWSWWLAPPYSIYEPTSKAVAEHAHAAMTRMIPRAVQSAELGLYSPAWQGRYEALRTLKSDRITSIVVGRAPMSDYDKLVKDWLAAGGEQARKELEQAYAQAKSGGKN</sequence>
<comment type="subcellular location">
    <subcellularLocation>
        <location evidence="1">Cell envelope</location>
    </subcellularLocation>
</comment>
<dbReference type="Proteomes" id="UP000265768">
    <property type="component" value="Unassembled WGS sequence"/>
</dbReference>
<evidence type="ECO:0000313" key="7">
    <source>
        <dbReference type="Proteomes" id="UP000265768"/>
    </source>
</evidence>
<keyword evidence="3" id="KW-0813">Transport</keyword>
<gene>
    <name evidence="6" type="ORF">D5H75_15150</name>
</gene>
<evidence type="ECO:0000256" key="3">
    <source>
        <dbReference type="ARBA" id="ARBA00022448"/>
    </source>
</evidence>
<feature type="chain" id="PRO_5039412139" evidence="5">
    <location>
        <begin position="33"/>
        <end position="560"/>
    </location>
</feature>
<dbReference type="RefSeq" id="WP_119927044.1">
    <property type="nucleotide sequence ID" value="NZ_QZEY01000004.1"/>
</dbReference>
<protein>
    <submittedName>
        <fullName evidence="6">Extracellular solute-binding protein</fullName>
    </submittedName>
</protein>
<evidence type="ECO:0000313" key="6">
    <source>
        <dbReference type="EMBL" id="RJL32794.1"/>
    </source>
</evidence>
<feature type="signal peptide" evidence="5">
    <location>
        <begin position="1"/>
        <end position="32"/>
    </location>
</feature>
<dbReference type="GO" id="GO:0030313">
    <property type="term" value="C:cell envelope"/>
    <property type="evidence" value="ECO:0007669"/>
    <property type="project" value="UniProtKB-SubCell"/>
</dbReference>
<dbReference type="PROSITE" id="PS51257">
    <property type="entry name" value="PROKAR_LIPOPROTEIN"/>
    <property type="match status" value="1"/>
</dbReference>
<dbReference type="PANTHER" id="PTHR43649:SF31">
    <property type="entry name" value="SN-GLYCEROL-3-PHOSPHATE-BINDING PERIPLASMIC PROTEIN UGPB"/>
    <property type="match status" value="1"/>
</dbReference>
<dbReference type="PANTHER" id="PTHR43649">
    <property type="entry name" value="ARABINOSE-BINDING PROTEIN-RELATED"/>
    <property type="match status" value="1"/>
</dbReference>
<evidence type="ECO:0000256" key="1">
    <source>
        <dbReference type="ARBA" id="ARBA00004196"/>
    </source>
</evidence>
<reference evidence="6 7" key="1">
    <citation type="submission" date="2018-09" db="EMBL/GenBank/DDBJ databases">
        <title>YIM 75507 draft genome.</title>
        <authorList>
            <person name="Tang S."/>
            <person name="Feng Y."/>
        </authorList>
    </citation>
    <scope>NUCLEOTIDE SEQUENCE [LARGE SCALE GENOMIC DNA]</scope>
    <source>
        <strain evidence="6 7">YIM 75507</strain>
    </source>
</reference>
<dbReference type="InterPro" id="IPR006311">
    <property type="entry name" value="TAT_signal"/>
</dbReference>
<dbReference type="AlphaFoldDB" id="A0A3A4BP49"/>
<proteinExistence type="inferred from homology"/>
<dbReference type="OrthoDB" id="2513152at2"/>
<dbReference type="SUPFAM" id="SSF53850">
    <property type="entry name" value="Periplasmic binding protein-like II"/>
    <property type="match status" value="1"/>
</dbReference>
<comment type="similarity">
    <text evidence="2">Belongs to the bacterial solute-binding protein 1 family.</text>
</comment>
<evidence type="ECO:0000256" key="5">
    <source>
        <dbReference type="SAM" id="SignalP"/>
    </source>
</evidence>
<dbReference type="Gene3D" id="3.40.190.10">
    <property type="entry name" value="Periplasmic binding protein-like II"/>
    <property type="match status" value="1"/>
</dbReference>
<keyword evidence="7" id="KW-1185">Reference proteome</keyword>
<accession>A0A3A4BP49</accession>
<name>A0A3A4BP49_9ACTN</name>
<dbReference type="EMBL" id="QZEY01000004">
    <property type="protein sequence ID" value="RJL32794.1"/>
    <property type="molecule type" value="Genomic_DNA"/>
</dbReference>
<dbReference type="InterPro" id="IPR006059">
    <property type="entry name" value="SBP"/>
</dbReference>
<comment type="caution">
    <text evidence="6">The sequence shown here is derived from an EMBL/GenBank/DDBJ whole genome shotgun (WGS) entry which is preliminary data.</text>
</comment>
<evidence type="ECO:0000256" key="4">
    <source>
        <dbReference type="ARBA" id="ARBA00022729"/>
    </source>
</evidence>
<dbReference type="InterPro" id="IPR050490">
    <property type="entry name" value="Bact_solute-bd_prot1"/>
</dbReference>
<evidence type="ECO:0000256" key="2">
    <source>
        <dbReference type="ARBA" id="ARBA00008520"/>
    </source>
</evidence>
<organism evidence="6 7">
    <name type="scientific">Bailinhaonella thermotolerans</name>
    <dbReference type="NCBI Taxonomy" id="1070861"/>
    <lineage>
        <taxon>Bacteria</taxon>
        <taxon>Bacillati</taxon>
        <taxon>Actinomycetota</taxon>
        <taxon>Actinomycetes</taxon>
        <taxon>Streptosporangiales</taxon>
        <taxon>Streptosporangiaceae</taxon>
        <taxon>Bailinhaonella</taxon>
    </lineage>
</organism>
<keyword evidence="4 5" id="KW-0732">Signal</keyword>
<dbReference type="Pfam" id="PF01547">
    <property type="entry name" value="SBP_bac_1"/>
    <property type="match status" value="1"/>
</dbReference>
<dbReference type="PROSITE" id="PS51318">
    <property type="entry name" value="TAT"/>
    <property type="match status" value="1"/>
</dbReference>